<keyword evidence="2" id="KW-1185">Reference proteome</keyword>
<reference evidence="1" key="2">
    <citation type="journal article" date="2023" name="Commun. Biol.">
        <title>Intrasexual cuticular hydrocarbon dimorphism in a wasp sheds light on hydrocarbon biosynthesis genes in Hymenoptera.</title>
        <authorList>
            <person name="Moris V.C."/>
            <person name="Podsiadlowski L."/>
            <person name="Martin S."/>
            <person name="Oeyen J.P."/>
            <person name="Donath A."/>
            <person name="Petersen M."/>
            <person name="Wilbrandt J."/>
            <person name="Misof B."/>
            <person name="Liedtke D."/>
            <person name="Thamm M."/>
            <person name="Scheiner R."/>
            <person name="Schmitt T."/>
            <person name="Niehuis O."/>
        </authorList>
    </citation>
    <scope>NUCLEOTIDE SEQUENCE</scope>
    <source>
        <strain evidence="1">GBR_01_08_01A</strain>
    </source>
</reference>
<protein>
    <submittedName>
        <fullName evidence="1">Uncharacterized protein</fullName>
    </submittedName>
</protein>
<reference evidence="1" key="1">
    <citation type="submission" date="2021-08" db="EMBL/GenBank/DDBJ databases">
        <authorList>
            <person name="Misof B."/>
            <person name="Oliver O."/>
            <person name="Podsiadlowski L."/>
            <person name="Donath A."/>
            <person name="Peters R."/>
            <person name="Mayer C."/>
            <person name="Rust J."/>
            <person name="Gunkel S."/>
            <person name="Lesny P."/>
            <person name="Martin S."/>
            <person name="Oeyen J.P."/>
            <person name="Petersen M."/>
            <person name="Panagiotis P."/>
            <person name="Wilbrandt J."/>
            <person name="Tanja T."/>
        </authorList>
    </citation>
    <scope>NUCLEOTIDE SEQUENCE</scope>
    <source>
        <strain evidence="1">GBR_01_08_01A</strain>
        <tissue evidence="1">Thorax + abdomen</tissue>
    </source>
</reference>
<dbReference type="AlphaFoldDB" id="A0AAD9R8D1"/>
<feature type="non-terminal residue" evidence="1">
    <location>
        <position position="125"/>
    </location>
</feature>
<accession>A0AAD9R8D1</accession>
<name>A0AAD9R8D1_9HYME</name>
<proteinExistence type="predicted"/>
<organism evidence="1 2">
    <name type="scientific">Odynerus spinipes</name>
    <dbReference type="NCBI Taxonomy" id="1348599"/>
    <lineage>
        <taxon>Eukaryota</taxon>
        <taxon>Metazoa</taxon>
        <taxon>Ecdysozoa</taxon>
        <taxon>Arthropoda</taxon>
        <taxon>Hexapoda</taxon>
        <taxon>Insecta</taxon>
        <taxon>Pterygota</taxon>
        <taxon>Neoptera</taxon>
        <taxon>Endopterygota</taxon>
        <taxon>Hymenoptera</taxon>
        <taxon>Apocrita</taxon>
        <taxon>Aculeata</taxon>
        <taxon>Vespoidea</taxon>
        <taxon>Vespidae</taxon>
        <taxon>Eumeninae</taxon>
        <taxon>Odynerus</taxon>
    </lineage>
</organism>
<comment type="caution">
    <text evidence="1">The sequence shown here is derived from an EMBL/GenBank/DDBJ whole genome shotgun (WGS) entry which is preliminary data.</text>
</comment>
<dbReference type="Proteomes" id="UP001258017">
    <property type="component" value="Unassembled WGS sequence"/>
</dbReference>
<evidence type="ECO:0000313" key="2">
    <source>
        <dbReference type="Proteomes" id="UP001258017"/>
    </source>
</evidence>
<sequence length="125" mass="15058">MRSSPVSESSVQSLRSAMDIKSIGELLSEFNAIDQTYETWRKQLRLLISNYELNDKQIRILICSKLKGKALQWFHSCPEHVQMDIDNLLRNMEDTFGQRLSRLDRRRLLEKRQWQKNEHFSDYYY</sequence>
<dbReference type="EMBL" id="JAIFRP010005110">
    <property type="protein sequence ID" value="KAK2574735.1"/>
    <property type="molecule type" value="Genomic_DNA"/>
</dbReference>
<evidence type="ECO:0000313" key="1">
    <source>
        <dbReference type="EMBL" id="KAK2574735.1"/>
    </source>
</evidence>
<gene>
    <name evidence="1" type="ORF">KPH14_013031</name>
</gene>